<dbReference type="SUPFAM" id="SSF51735">
    <property type="entry name" value="NAD(P)-binding Rossmann-fold domains"/>
    <property type="match status" value="1"/>
</dbReference>
<proteinExistence type="predicted"/>
<dbReference type="OrthoDB" id="9815825at2"/>
<dbReference type="KEGG" id="tki:TKV_c09500"/>
<organism evidence="2 3">
    <name type="scientific">Thermoanaerobacter kivui</name>
    <name type="common">Acetogenium kivui</name>
    <dbReference type="NCBI Taxonomy" id="2325"/>
    <lineage>
        <taxon>Bacteria</taxon>
        <taxon>Bacillati</taxon>
        <taxon>Bacillota</taxon>
        <taxon>Clostridia</taxon>
        <taxon>Thermoanaerobacterales</taxon>
        <taxon>Thermoanaerobacteraceae</taxon>
        <taxon>Thermoanaerobacter</taxon>
    </lineage>
</organism>
<dbReference type="RefSeq" id="WP_049684930.1">
    <property type="nucleotide sequence ID" value="NZ_CP009170.1"/>
</dbReference>
<dbReference type="AlphaFoldDB" id="A0A097AQL9"/>
<dbReference type="InterPro" id="IPR000683">
    <property type="entry name" value="Gfo/Idh/MocA-like_OxRdtase_N"/>
</dbReference>
<protein>
    <recommendedName>
        <fullName evidence="1">Gfo/Idh/MocA-like oxidoreductase N-terminal domain-containing protein</fullName>
    </recommendedName>
</protein>
<dbReference type="Pfam" id="PF01408">
    <property type="entry name" value="GFO_IDH_MocA"/>
    <property type="match status" value="1"/>
</dbReference>
<dbReference type="InterPro" id="IPR051450">
    <property type="entry name" value="Gfo/Idh/MocA_Oxidoreductases"/>
</dbReference>
<evidence type="ECO:0000259" key="1">
    <source>
        <dbReference type="Pfam" id="PF01408"/>
    </source>
</evidence>
<feature type="domain" description="Gfo/Idh/MocA-like oxidoreductase N-terminal" evidence="1">
    <location>
        <begin position="92"/>
        <end position="146"/>
    </location>
</feature>
<dbReference type="GO" id="GO:0000166">
    <property type="term" value="F:nucleotide binding"/>
    <property type="evidence" value="ECO:0007669"/>
    <property type="project" value="InterPro"/>
</dbReference>
<name>A0A097AQL9_THEKI</name>
<keyword evidence="3" id="KW-1185">Reference proteome</keyword>
<dbReference type="EMBL" id="CP009170">
    <property type="protein sequence ID" value="AIS52129.1"/>
    <property type="molecule type" value="Genomic_DNA"/>
</dbReference>
<dbReference type="eggNOG" id="COG0673">
    <property type="taxonomic scope" value="Bacteria"/>
</dbReference>
<evidence type="ECO:0000313" key="3">
    <source>
        <dbReference type="Proteomes" id="UP000029669"/>
    </source>
</evidence>
<dbReference type="STRING" id="2325.TKV_c09500"/>
<accession>A0A097AQL9</accession>
<dbReference type="InterPro" id="IPR036291">
    <property type="entry name" value="NAD(P)-bd_dom_sf"/>
</dbReference>
<dbReference type="PANTHER" id="PTHR43377:SF1">
    <property type="entry name" value="BILIVERDIN REDUCTASE A"/>
    <property type="match status" value="1"/>
</dbReference>
<dbReference type="HOGENOM" id="CLU_993700_0_0_9"/>
<dbReference type="PANTHER" id="PTHR43377">
    <property type="entry name" value="BILIVERDIN REDUCTASE A"/>
    <property type="match status" value="1"/>
</dbReference>
<evidence type="ECO:0000313" key="2">
    <source>
        <dbReference type="EMBL" id="AIS52129.1"/>
    </source>
</evidence>
<dbReference type="Proteomes" id="UP000029669">
    <property type="component" value="Chromosome"/>
</dbReference>
<dbReference type="Gene3D" id="3.40.50.720">
    <property type="entry name" value="NAD(P)-binding Rossmann-like Domain"/>
    <property type="match status" value="1"/>
</dbReference>
<gene>
    <name evidence="2" type="ORF">TKV_c09500</name>
</gene>
<sequence length="280" mass="33032">MKNSQITLLNTNATETKQSLQYIPLVIVGLGPHSKRIYFHFLIKHGMAPQIIVELSSKKQDVEKFLKQKRLDGTLVYYVDDSVKYNEVLPEKVQSELKKLLSQNRITHAIISTEPKAHFSYIRFFLQSDIHILVDKPITSPVDVANDERMAKKIIDDYSAIIDVYKEKKKKGINCIVQCQRRWHEGYMFIRRLLKDTISKYQIPITSMEIYHCDGMWNMPDEFLFRENHPYKYGYGKLFHSGYHFFDLMSWMISLNNILEQKKIDNVELYTAVIRPNDFL</sequence>
<reference evidence="3" key="1">
    <citation type="journal article" date="2015" name="Genome Announc.">
        <title>Whole-Genome Sequences of 80 Environmental and Clinical Isolates of Burkholderia pseudomallei.</title>
        <authorList>
            <person name="Johnson S.L."/>
            <person name="Baker A.L."/>
            <person name="Chain P.S."/>
            <person name="Currie B.J."/>
            <person name="Daligault H.E."/>
            <person name="Davenport K.W."/>
            <person name="Davis C.B."/>
            <person name="Inglis T.J."/>
            <person name="Kaestli M."/>
            <person name="Koren S."/>
            <person name="Mayo M."/>
            <person name="Merritt A.J."/>
            <person name="Price E.P."/>
            <person name="Sarovich D.S."/>
            <person name="Warner J."/>
            <person name="Rosovitz M.J."/>
        </authorList>
    </citation>
    <scope>NUCLEOTIDE SEQUENCE [LARGE SCALE GENOMIC DNA]</scope>
    <source>
        <strain evidence="3">DSM 2030</strain>
    </source>
</reference>